<keyword evidence="5" id="KW-1185">Reference proteome</keyword>
<dbReference type="InterPro" id="IPR053843">
    <property type="entry name" value="DnaD_N"/>
</dbReference>
<protein>
    <submittedName>
        <fullName evidence="4">Primosome component related protein</fullName>
    </submittedName>
</protein>
<evidence type="ECO:0000259" key="3">
    <source>
        <dbReference type="Pfam" id="PF21984"/>
    </source>
</evidence>
<reference evidence="4 5" key="1">
    <citation type="journal article" date="2015" name="Genome Announc.">
        <title>Expanding the biotechnology potential of lactobacilli through comparative genomics of 213 strains and associated genera.</title>
        <authorList>
            <person name="Sun Z."/>
            <person name="Harris H.M."/>
            <person name="McCann A."/>
            <person name="Guo C."/>
            <person name="Argimon S."/>
            <person name="Zhang W."/>
            <person name="Yang X."/>
            <person name="Jeffery I.B."/>
            <person name="Cooney J.C."/>
            <person name="Kagawa T.F."/>
            <person name="Liu W."/>
            <person name="Song Y."/>
            <person name="Salvetti E."/>
            <person name="Wrobel A."/>
            <person name="Rasinkangas P."/>
            <person name="Parkhill J."/>
            <person name="Rea M.C."/>
            <person name="O'Sullivan O."/>
            <person name="Ritari J."/>
            <person name="Douillard F.P."/>
            <person name="Paul Ross R."/>
            <person name="Yang R."/>
            <person name="Briner A.E."/>
            <person name="Felis G.E."/>
            <person name="de Vos W.M."/>
            <person name="Barrangou R."/>
            <person name="Klaenhammer T.R."/>
            <person name="Caufield P.W."/>
            <person name="Cui Y."/>
            <person name="Zhang H."/>
            <person name="O'Toole P.W."/>
        </authorList>
    </citation>
    <scope>NUCLEOTIDE SEQUENCE [LARGE SCALE GENOMIC DNA]</scope>
    <source>
        <strain evidence="4 5">DSM 18527</strain>
    </source>
</reference>
<dbReference type="PANTHER" id="PTHR37293:SF6">
    <property type="entry name" value="DNA REPLICATION PROTEIN DNAD"/>
    <property type="match status" value="1"/>
</dbReference>
<dbReference type="SUPFAM" id="SSF158499">
    <property type="entry name" value="DnaD domain-like"/>
    <property type="match status" value="1"/>
</dbReference>
<feature type="domain" description="DnaB/C C-terminal" evidence="2">
    <location>
        <begin position="129"/>
        <end position="201"/>
    </location>
</feature>
<sequence>MDNFTKALLDSGSTAIPNILLQNIGNLKMTSDEFLLFVTLWHYHEKGIGFPGIEQLSTALGFNQQIIFQILHSLTEKKFITIKTTHNAQQVQQDTYDLMPIFDRLALVLQQATSSNQVREKQATRNSLFKQIEVEFNRPLSPIEIETIDAWLNQDHYNPDLIQLALREAVLNQVYSLKYIDRILLSWEKKNITTKEQVQREKDLRNQY</sequence>
<proteinExistence type="inferred from homology"/>
<dbReference type="EMBL" id="AZGA01000002">
    <property type="protein sequence ID" value="KRM36487.1"/>
    <property type="molecule type" value="Genomic_DNA"/>
</dbReference>
<dbReference type="InterPro" id="IPR006343">
    <property type="entry name" value="DnaB/C_C"/>
</dbReference>
<dbReference type="Gene3D" id="1.10.10.10">
    <property type="entry name" value="Winged helix-like DNA-binding domain superfamily/Winged helix DNA-binding domain"/>
    <property type="match status" value="1"/>
</dbReference>
<dbReference type="InterPro" id="IPR053162">
    <property type="entry name" value="DnaD"/>
</dbReference>
<dbReference type="PATRIC" id="fig|1423734.3.peg.2393"/>
<evidence type="ECO:0000259" key="2">
    <source>
        <dbReference type="Pfam" id="PF07261"/>
    </source>
</evidence>
<dbReference type="eggNOG" id="COG3935">
    <property type="taxonomic scope" value="Bacteria"/>
</dbReference>
<evidence type="ECO:0000256" key="1">
    <source>
        <dbReference type="ARBA" id="ARBA00093462"/>
    </source>
</evidence>
<dbReference type="OrthoDB" id="9770238at2"/>
<organism evidence="4 5">
    <name type="scientific">Agrilactobacillus composti DSM 18527 = JCM 14202</name>
    <dbReference type="NCBI Taxonomy" id="1423734"/>
    <lineage>
        <taxon>Bacteria</taxon>
        <taxon>Bacillati</taxon>
        <taxon>Bacillota</taxon>
        <taxon>Bacilli</taxon>
        <taxon>Lactobacillales</taxon>
        <taxon>Lactobacillaceae</taxon>
        <taxon>Agrilactobacillus</taxon>
    </lineage>
</organism>
<dbReference type="NCBIfam" id="TIGR01446">
    <property type="entry name" value="DnaD_dom"/>
    <property type="match status" value="1"/>
</dbReference>
<gene>
    <name evidence="4" type="ORF">FC83_GL002359</name>
</gene>
<dbReference type="STRING" id="1423734.FC83_GL002359"/>
<dbReference type="Proteomes" id="UP000051236">
    <property type="component" value="Unassembled WGS sequence"/>
</dbReference>
<comment type="similarity">
    <text evidence="1">Belongs to the DnaB/DnaD family.</text>
</comment>
<dbReference type="InterPro" id="IPR036388">
    <property type="entry name" value="WH-like_DNA-bd_sf"/>
</dbReference>
<dbReference type="AlphaFoldDB" id="X0PIA4"/>
<comment type="caution">
    <text evidence="4">The sequence shown here is derived from an EMBL/GenBank/DDBJ whole genome shotgun (WGS) entry which is preliminary data.</text>
</comment>
<evidence type="ECO:0000313" key="5">
    <source>
        <dbReference type="Proteomes" id="UP000051236"/>
    </source>
</evidence>
<feature type="domain" description="DnaD N-terminal" evidence="3">
    <location>
        <begin position="16"/>
        <end position="113"/>
    </location>
</feature>
<dbReference type="InterPro" id="IPR034829">
    <property type="entry name" value="DnaD-like_sf"/>
</dbReference>
<dbReference type="Pfam" id="PF07261">
    <property type="entry name" value="DnaB_2"/>
    <property type="match status" value="1"/>
</dbReference>
<name>X0PIA4_9LACO</name>
<dbReference type="PANTHER" id="PTHR37293">
    <property type="entry name" value="PHAGE REPLICATION PROTEIN-RELATED"/>
    <property type="match status" value="1"/>
</dbReference>
<accession>X0PIA4</accession>
<dbReference type="RefSeq" id="WP_052005080.1">
    <property type="nucleotide sequence ID" value="NZ_AZGA01000002.1"/>
</dbReference>
<dbReference type="Pfam" id="PF21984">
    <property type="entry name" value="DnaD_N"/>
    <property type="match status" value="1"/>
</dbReference>
<dbReference type="Gene3D" id="1.10.10.630">
    <property type="entry name" value="DnaD domain-like"/>
    <property type="match status" value="1"/>
</dbReference>
<evidence type="ECO:0000313" key="4">
    <source>
        <dbReference type="EMBL" id="KRM36487.1"/>
    </source>
</evidence>